<dbReference type="SUPFAM" id="SSF55257">
    <property type="entry name" value="RBP11-like subunits of RNA polymerase"/>
    <property type="match status" value="1"/>
</dbReference>
<comment type="subcellular location">
    <subcellularLocation>
        <location evidence="1">Nucleus</location>
    </subcellularLocation>
</comment>
<dbReference type="InterPro" id="IPR011262">
    <property type="entry name" value="DNA-dir_RNA_pol_insert"/>
</dbReference>
<dbReference type="SUPFAM" id="SSF56553">
    <property type="entry name" value="Insert subdomain of RNA polymerase alpha subunit"/>
    <property type="match status" value="1"/>
</dbReference>
<dbReference type="EMBL" id="ML014114">
    <property type="protein sequence ID" value="RKP04032.1"/>
    <property type="molecule type" value="Genomic_DNA"/>
</dbReference>
<evidence type="ECO:0000256" key="4">
    <source>
        <dbReference type="ARBA" id="ARBA00023242"/>
    </source>
</evidence>
<keyword evidence="4" id="KW-0539">Nucleus</keyword>
<dbReference type="InterPro" id="IPR036603">
    <property type="entry name" value="RBP11-like"/>
</dbReference>
<dbReference type="PROSITE" id="PS00446">
    <property type="entry name" value="RNA_POL_D_30KD"/>
    <property type="match status" value="1"/>
</dbReference>
<feature type="domain" description="DNA-directed RNA polymerase RpoA/D/Rpb3-type" evidence="7">
    <location>
        <begin position="23"/>
        <end position="262"/>
    </location>
</feature>
<dbReference type="GO" id="GO:0006366">
    <property type="term" value="P:transcription by RNA polymerase II"/>
    <property type="evidence" value="ECO:0007669"/>
    <property type="project" value="TreeGrafter"/>
</dbReference>
<keyword evidence="9" id="KW-1185">Reference proteome</keyword>
<dbReference type="PANTHER" id="PTHR11800">
    <property type="entry name" value="DNA-DIRECTED RNA POLYMERASE"/>
    <property type="match status" value="1"/>
</dbReference>
<protein>
    <recommendedName>
        <fullName evidence="6">DNA-directed RNA polymerase II subunit RPB3</fullName>
    </recommendedName>
</protein>
<dbReference type="FunFam" id="2.170.120.12:FF:000002">
    <property type="entry name" value="DNA-directed RNA polymerase II subunit RPB3"/>
    <property type="match status" value="1"/>
</dbReference>
<dbReference type="Gene3D" id="2.170.120.12">
    <property type="entry name" value="DNA-directed RNA polymerase, insert domain"/>
    <property type="match status" value="1"/>
</dbReference>
<proteinExistence type="inferred from homology"/>
<dbReference type="PANTHER" id="PTHR11800:SF2">
    <property type="entry name" value="DNA-DIRECTED RNA POLYMERASE II SUBUNIT RPB3"/>
    <property type="match status" value="1"/>
</dbReference>
<name>A0A4P9XET7_9FUNG</name>
<keyword evidence="2" id="KW-0240">DNA-directed RNA polymerase</keyword>
<evidence type="ECO:0000256" key="1">
    <source>
        <dbReference type="ARBA" id="ARBA00004123"/>
    </source>
</evidence>
<dbReference type="AlphaFoldDB" id="A0A4P9XET7"/>
<dbReference type="GO" id="GO:0005665">
    <property type="term" value="C:RNA polymerase II, core complex"/>
    <property type="evidence" value="ECO:0007669"/>
    <property type="project" value="TreeGrafter"/>
</dbReference>
<comment type="similarity">
    <text evidence="5">Belongs to the archaeal Rpo3/eukaryotic RPB3 RNA polymerase subunit family.</text>
</comment>
<accession>A0A4P9XET7</accession>
<evidence type="ECO:0000256" key="3">
    <source>
        <dbReference type="ARBA" id="ARBA00023163"/>
    </source>
</evidence>
<reference evidence="9" key="1">
    <citation type="journal article" date="2018" name="Nat. Microbiol.">
        <title>Leveraging single-cell genomics to expand the fungal tree of life.</title>
        <authorList>
            <person name="Ahrendt S.R."/>
            <person name="Quandt C.A."/>
            <person name="Ciobanu D."/>
            <person name="Clum A."/>
            <person name="Salamov A."/>
            <person name="Andreopoulos B."/>
            <person name="Cheng J.F."/>
            <person name="Woyke T."/>
            <person name="Pelin A."/>
            <person name="Henrissat B."/>
            <person name="Reynolds N.K."/>
            <person name="Benny G.L."/>
            <person name="Smith M.E."/>
            <person name="James T.Y."/>
            <person name="Grigoriev I.V."/>
        </authorList>
    </citation>
    <scope>NUCLEOTIDE SEQUENCE [LARGE SCALE GENOMIC DNA]</scope>
    <source>
        <strain evidence="9">ATCC 52028</strain>
    </source>
</reference>
<dbReference type="Proteomes" id="UP000274922">
    <property type="component" value="Unassembled WGS sequence"/>
</dbReference>
<dbReference type="CDD" id="cd07031">
    <property type="entry name" value="RNAP_II_RPB3"/>
    <property type="match status" value="1"/>
</dbReference>
<dbReference type="GO" id="GO:0003677">
    <property type="term" value="F:DNA binding"/>
    <property type="evidence" value="ECO:0007669"/>
    <property type="project" value="InterPro"/>
</dbReference>
<dbReference type="STRING" id="1555241.A0A4P9XET7"/>
<dbReference type="Pfam" id="PF01000">
    <property type="entry name" value="RNA_pol_A_bac"/>
    <property type="match status" value="1"/>
</dbReference>
<dbReference type="Pfam" id="PF01193">
    <property type="entry name" value="RNA_pol_L"/>
    <property type="match status" value="1"/>
</dbReference>
<evidence type="ECO:0000313" key="9">
    <source>
        <dbReference type="Proteomes" id="UP000274922"/>
    </source>
</evidence>
<dbReference type="InterPro" id="IPR022842">
    <property type="entry name" value="RNAP_Rpo3/Rpb3/RPAC1"/>
</dbReference>
<dbReference type="GO" id="GO:0003899">
    <property type="term" value="F:DNA-directed RNA polymerase activity"/>
    <property type="evidence" value="ECO:0007669"/>
    <property type="project" value="InterPro"/>
</dbReference>
<evidence type="ECO:0000259" key="7">
    <source>
        <dbReference type="SMART" id="SM00662"/>
    </source>
</evidence>
<dbReference type="GO" id="GO:0046983">
    <property type="term" value="F:protein dimerization activity"/>
    <property type="evidence" value="ECO:0007669"/>
    <property type="project" value="InterPro"/>
</dbReference>
<evidence type="ECO:0000256" key="5">
    <source>
        <dbReference type="ARBA" id="ARBA00025804"/>
    </source>
</evidence>
<gene>
    <name evidence="8" type="ORF">CXG81DRAFT_29103</name>
</gene>
<dbReference type="HAMAP" id="MF_00320">
    <property type="entry name" value="RNApol_arch_Rpo3"/>
    <property type="match status" value="1"/>
</dbReference>
<dbReference type="InterPro" id="IPR050518">
    <property type="entry name" value="Rpo3/RPB3_RNA_Pol_subunit"/>
</dbReference>
<dbReference type="NCBIfam" id="NF001988">
    <property type="entry name" value="PRK00783.1"/>
    <property type="match status" value="1"/>
</dbReference>
<dbReference type="InterPro" id="IPR001514">
    <property type="entry name" value="DNA-dir_RNA_pol_30-40kDasu_CS"/>
</dbReference>
<dbReference type="InterPro" id="IPR036643">
    <property type="entry name" value="RNApol_insert_sf"/>
</dbReference>
<dbReference type="OrthoDB" id="270173at2759"/>
<dbReference type="SMART" id="SM00662">
    <property type="entry name" value="RPOLD"/>
    <property type="match status" value="1"/>
</dbReference>
<keyword evidence="3" id="KW-0804">Transcription</keyword>
<dbReference type="InterPro" id="IPR011263">
    <property type="entry name" value="DNA-dir_RNA_pol_RpoA/D/Rpb3"/>
</dbReference>
<evidence type="ECO:0000256" key="6">
    <source>
        <dbReference type="ARBA" id="ARBA00072506"/>
    </source>
</evidence>
<evidence type="ECO:0000256" key="2">
    <source>
        <dbReference type="ARBA" id="ARBA00022478"/>
    </source>
</evidence>
<evidence type="ECO:0000313" key="8">
    <source>
        <dbReference type="EMBL" id="RKP04032.1"/>
    </source>
</evidence>
<dbReference type="Gene3D" id="3.30.1360.10">
    <property type="entry name" value="RNA polymerase, RBP11-like subunit"/>
    <property type="match status" value="1"/>
</dbReference>
<sequence>MDPSDINFSEHAARVSITDAEKSISFTLAKTDLAIANSLRRAMIAEVPTIAIDLVEFTANSTVLSDEFIAHRLGLVPLASKKASKLIYTRDCGCEAYCELCSVILTLSVKCTEERTMAVTTRHLVSQDQSVYPLFADDKDQGILLVKLREGQELSLRCVAKKGVAKEHAKWSPTTAVAFEYDPHNRLRHLDYWVENDVRAEWPPTPHAKDEPEPHPDEPFDYNAVPDKFYFTVESSGALEAKDIVFGGLDAMSEKLALVQLFLGDINKVEPDLSTDFM</sequence>
<organism evidence="8 9">
    <name type="scientific">Caulochytrium protostelioides</name>
    <dbReference type="NCBI Taxonomy" id="1555241"/>
    <lineage>
        <taxon>Eukaryota</taxon>
        <taxon>Fungi</taxon>
        <taxon>Fungi incertae sedis</taxon>
        <taxon>Chytridiomycota</taxon>
        <taxon>Chytridiomycota incertae sedis</taxon>
        <taxon>Chytridiomycetes</taxon>
        <taxon>Caulochytriales</taxon>
        <taxon>Caulochytriaceae</taxon>
        <taxon>Caulochytrium</taxon>
    </lineage>
</organism>